<evidence type="ECO:0000259" key="5">
    <source>
        <dbReference type="Pfam" id="PF00755"/>
    </source>
</evidence>
<dbReference type="PANTHER" id="PTHR22589">
    <property type="entry name" value="CARNITINE O-ACYLTRANSFERASE"/>
    <property type="match status" value="1"/>
</dbReference>
<dbReference type="InterPro" id="IPR039551">
    <property type="entry name" value="Cho/carn_acyl_trans"/>
</dbReference>
<gene>
    <name evidence="6" type="ORF">IW261DRAFT_1336113</name>
</gene>
<evidence type="ECO:0000313" key="7">
    <source>
        <dbReference type="Proteomes" id="UP001175227"/>
    </source>
</evidence>
<dbReference type="PANTHER" id="PTHR22589:SF107">
    <property type="entry name" value="CHOLINE_CARNITINE ACYLTRANSFERASE DOMAIN-CONTAINING PROTEIN"/>
    <property type="match status" value="1"/>
</dbReference>
<evidence type="ECO:0000256" key="1">
    <source>
        <dbReference type="ARBA" id="ARBA00005232"/>
    </source>
</evidence>
<dbReference type="InterPro" id="IPR023213">
    <property type="entry name" value="CAT-like_dom_sf"/>
</dbReference>
<feature type="domain" description="Choline/carnitine acyltransferase" evidence="5">
    <location>
        <begin position="5"/>
        <end position="417"/>
    </location>
</feature>
<evidence type="ECO:0000256" key="4">
    <source>
        <dbReference type="PIRSR" id="PIRSR600542-1"/>
    </source>
</evidence>
<dbReference type="SUPFAM" id="SSF52777">
    <property type="entry name" value="CoA-dependent acyltransferases"/>
    <property type="match status" value="2"/>
</dbReference>
<dbReference type="Gene3D" id="3.30.559.10">
    <property type="entry name" value="Chloramphenicol acetyltransferase-like domain"/>
    <property type="match status" value="1"/>
</dbReference>
<name>A0AA39P9M7_9AGAR</name>
<dbReference type="Gene3D" id="3.30.559.70">
    <property type="entry name" value="Choline/Carnitine o-acyltransferase, domain 2"/>
    <property type="match status" value="1"/>
</dbReference>
<evidence type="ECO:0000313" key="6">
    <source>
        <dbReference type="EMBL" id="KAK0479979.1"/>
    </source>
</evidence>
<comment type="similarity">
    <text evidence="1">Belongs to the carnitine/choline acetyltransferase family.</text>
</comment>
<dbReference type="EMBL" id="JAUEPR010000010">
    <property type="protein sequence ID" value="KAK0479979.1"/>
    <property type="molecule type" value="Genomic_DNA"/>
</dbReference>
<keyword evidence="3 6" id="KW-0012">Acyltransferase</keyword>
<dbReference type="InterPro" id="IPR000542">
    <property type="entry name" value="Carn_acyl_trans"/>
</dbReference>
<dbReference type="Proteomes" id="UP001175227">
    <property type="component" value="Unassembled WGS sequence"/>
</dbReference>
<feature type="non-terminal residue" evidence="6">
    <location>
        <position position="441"/>
    </location>
</feature>
<keyword evidence="7" id="KW-1185">Reference proteome</keyword>
<accession>A0AA39P9M7</accession>
<protein>
    <submittedName>
        <fullName evidence="6">Acyltransferase ChoActase/COT/CPT</fullName>
    </submittedName>
</protein>
<proteinExistence type="inferred from homology"/>
<dbReference type="Pfam" id="PF00755">
    <property type="entry name" value="Carn_acyltransf"/>
    <property type="match status" value="1"/>
</dbReference>
<keyword evidence="2" id="KW-0808">Transferase</keyword>
<dbReference type="GO" id="GO:0016746">
    <property type="term" value="F:acyltransferase activity"/>
    <property type="evidence" value="ECO:0007669"/>
    <property type="project" value="UniProtKB-KW"/>
</dbReference>
<feature type="active site" description="Proton acceptor" evidence="4">
    <location>
        <position position="156"/>
    </location>
</feature>
<dbReference type="AlphaFoldDB" id="A0AA39P9M7"/>
<dbReference type="InterPro" id="IPR042231">
    <property type="entry name" value="Cho/carn_acyl_trans_2"/>
</dbReference>
<evidence type="ECO:0000256" key="2">
    <source>
        <dbReference type="ARBA" id="ARBA00022679"/>
    </source>
</evidence>
<organism evidence="6 7">
    <name type="scientific">Armillaria novae-zelandiae</name>
    <dbReference type="NCBI Taxonomy" id="153914"/>
    <lineage>
        <taxon>Eukaryota</taxon>
        <taxon>Fungi</taxon>
        <taxon>Dikarya</taxon>
        <taxon>Basidiomycota</taxon>
        <taxon>Agaricomycotina</taxon>
        <taxon>Agaricomycetes</taxon>
        <taxon>Agaricomycetidae</taxon>
        <taxon>Agaricales</taxon>
        <taxon>Marasmiineae</taxon>
        <taxon>Physalacriaceae</taxon>
        <taxon>Armillaria</taxon>
    </lineage>
</organism>
<reference evidence="6" key="1">
    <citation type="submission" date="2023-06" db="EMBL/GenBank/DDBJ databases">
        <authorList>
            <consortium name="Lawrence Berkeley National Laboratory"/>
            <person name="Ahrendt S."/>
            <person name="Sahu N."/>
            <person name="Indic B."/>
            <person name="Wong-Bajracharya J."/>
            <person name="Merenyi Z."/>
            <person name="Ke H.-M."/>
            <person name="Monk M."/>
            <person name="Kocsube S."/>
            <person name="Drula E."/>
            <person name="Lipzen A."/>
            <person name="Balint B."/>
            <person name="Henrissat B."/>
            <person name="Andreopoulos B."/>
            <person name="Martin F.M."/>
            <person name="Harder C.B."/>
            <person name="Rigling D."/>
            <person name="Ford K.L."/>
            <person name="Foster G.D."/>
            <person name="Pangilinan J."/>
            <person name="Papanicolaou A."/>
            <person name="Barry K."/>
            <person name="LaButti K."/>
            <person name="Viragh M."/>
            <person name="Koriabine M."/>
            <person name="Yan M."/>
            <person name="Riley R."/>
            <person name="Champramary S."/>
            <person name="Plett K.L."/>
            <person name="Tsai I.J."/>
            <person name="Slot J."/>
            <person name="Sipos G."/>
            <person name="Plett J."/>
            <person name="Nagy L.G."/>
            <person name="Grigoriev I.V."/>
        </authorList>
    </citation>
    <scope>NUCLEOTIDE SEQUENCE</scope>
    <source>
        <strain evidence="6">ICMP 16352</strain>
    </source>
</reference>
<sequence>STRITSHNIVVMVHGWFYRVTVMESPSVSTDVGHLARYLEAIVSDAEQRLLDGKEPISIGVLSADDRDTWSNNFQHLLSLSESNKMIHTTLSNLLLVLSFDNKINKYPSSTTKQHSFDSHLHAIRLATSNVGNRWFDKAFMLIVDPAAHSGAMGEHSPCDVLVPSIVAEYGIIQGIDESHFEDGSPPPSRGQRWDQLDWVVDDLIKKECVKAKERADRIIENSDDSMFQFLEYGTDWIKGVAKLSLDAFVQMALQLTWYKMQGQFTATYETMLTWMFNKGCTETIWSLTGESRAFCLTMVDESKHAALESAVKVHTRLTREAATGRGIDRHLMGLQLMLHPELQELVLLFDDPLFGKSSCWKLCTSGLSVGLLFRFGAMYEDGYGINYLAGPDAVKFGIESKFSSSLTSTSTFISTLAGVLRSMQNIFHLDVHSNNVASHL</sequence>
<evidence type="ECO:0000256" key="3">
    <source>
        <dbReference type="ARBA" id="ARBA00023315"/>
    </source>
</evidence>
<comment type="caution">
    <text evidence="6">The sequence shown here is derived from an EMBL/GenBank/DDBJ whole genome shotgun (WGS) entry which is preliminary data.</text>
</comment>